<dbReference type="Proteomes" id="UP001501343">
    <property type="component" value="Unassembled WGS sequence"/>
</dbReference>
<evidence type="ECO:0000313" key="3">
    <source>
        <dbReference type="Proteomes" id="UP001501343"/>
    </source>
</evidence>
<dbReference type="EMBL" id="BAAAOF010000004">
    <property type="protein sequence ID" value="GAA1930258.1"/>
    <property type="molecule type" value="Genomic_DNA"/>
</dbReference>
<comment type="caution">
    <text evidence="2">The sequence shown here is derived from an EMBL/GenBank/DDBJ whole genome shotgun (WGS) entry which is preliminary data.</text>
</comment>
<feature type="transmembrane region" description="Helical" evidence="1">
    <location>
        <begin position="88"/>
        <end position="105"/>
    </location>
</feature>
<keyword evidence="1" id="KW-0812">Transmembrane</keyword>
<gene>
    <name evidence="2" type="ORF">GCM10009775_22900</name>
</gene>
<keyword evidence="3" id="KW-1185">Reference proteome</keyword>
<organism evidence="2 3">
    <name type="scientific">Microbacterium aoyamense</name>
    <dbReference type="NCBI Taxonomy" id="344166"/>
    <lineage>
        <taxon>Bacteria</taxon>
        <taxon>Bacillati</taxon>
        <taxon>Actinomycetota</taxon>
        <taxon>Actinomycetes</taxon>
        <taxon>Micrococcales</taxon>
        <taxon>Microbacteriaceae</taxon>
        <taxon>Microbacterium</taxon>
    </lineage>
</organism>
<dbReference type="PANTHER" id="PTHR38446:SF1">
    <property type="entry name" value="BLL0914 PROTEIN"/>
    <property type="match status" value="1"/>
</dbReference>
<evidence type="ECO:0000313" key="2">
    <source>
        <dbReference type="EMBL" id="GAA1930258.1"/>
    </source>
</evidence>
<dbReference type="PANTHER" id="PTHR38446">
    <property type="entry name" value="BLL0914 PROTEIN"/>
    <property type="match status" value="1"/>
</dbReference>
<keyword evidence="1" id="KW-1133">Transmembrane helix</keyword>
<dbReference type="Pfam" id="PF06993">
    <property type="entry name" value="DUF1304"/>
    <property type="match status" value="1"/>
</dbReference>
<evidence type="ECO:0000256" key="1">
    <source>
        <dbReference type="SAM" id="Phobius"/>
    </source>
</evidence>
<protein>
    <submittedName>
        <fullName evidence="2">DUF1304 domain-containing protein</fullName>
    </submittedName>
</protein>
<name>A0ABN2PV80_9MICO</name>
<accession>A0ABN2PV80</accession>
<sequence length="132" mass="14239">MIAIIATVFGSLAALLHVYIFIMESVQWTQPRIWKRFGVTDQAAAETTKPMAYNQGFYNLFLAIGAVLGMVLFWAGGDGAPADIAGRALALFSLGSMLAASLVLVTSGRKYLRPALVQGTFPLIGFVLFFFA</sequence>
<feature type="transmembrane region" description="Helical" evidence="1">
    <location>
        <begin position="6"/>
        <end position="26"/>
    </location>
</feature>
<dbReference type="InterPro" id="IPR009732">
    <property type="entry name" value="DUF1304"/>
</dbReference>
<feature type="transmembrane region" description="Helical" evidence="1">
    <location>
        <begin position="57"/>
        <end position="76"/>
    </location>
</feature>
<dbReference type="RefSeq" id="WP_248148234.1">
    <property type="nucleotide sequence ID" value="NZ_BAAAOF010000004.1"/>
</dbReference>
<reference evidence="2 3" key="1">
    <citation type="journal article" date="2019" name="Int. J. Syst. Evol. Microbiol.">
        <title>The Global Catalogue of Microorganisms (GCM) 10K type strain sequencing project: providing services to taxonomists for standard genome sequencing and annotation.</title>
        <authorList>
            <consortium name="The Broad Institute Genomics Platform"/>
            <consortium name="The Broad Institute Genome Sequencing Center for Infectious Disease"/>
            <person name="Wu L."/>
            <person name="Ma J."/>
        </authorList>
    </citation>
    <scope>NUCLEOTIDE SEQUENCE [LARGE SCALE GENOMIC DNA]</scope>
    <source>
        <strain evidence="2 3">JCM 14900</strain>
    </source>
</reference>
<feature type="transmembrane region" description="Helical" evidence="1">
    <location>
        <begin position="112"/>
        <end position="131"/>
    </location>
</feature>
<proteinExistence type="predicted"/>
<keyword evidence="1" id="KW-0472">Membrane</keyword>